<dbReference type="CDD" id="cd00038">
    <property type="entry name" value="CAP_ED"/>
    <property type="match status" value="1"/>
</dbReference>
<dbReference type="Proteomes" id="UP000320300">
    <property type="component" value="Unassembled WGS sequence"/>
</dbReference>
<dbReference type="RefSeq" id="WP_142526527.1">
    <property type="nucleotide sequence ID" value="NZ_CBCSJO010000002.1"/>
</dbReference>
<accession>A0A521ATU6</accession>
<keyword evidence="3" id="KW-1185">Reference proteome</keyword>
<dbReference type="Gene3D" id="2.60.120.10">
    <property type="entry name" value="Jelly Rolls"/>
    <property type="match status" value="1"/>
</dbReference>
<evidence type="ECO:0000259" key="1">
    <source>
        <dbReference type="PROSITE" id="PS50042"/>
    </source>
</evidence>
<dbReference type="EMBL" id="FXTN01000001">
    <property type="protein sequence ID" value="SMO38253.1"/>
    <property type="molecule type" value="Genomic_DNA"/>
</dbReference>
<organism evidence="2 3">
    <name type="scientific">Pedobacter westerhofensis</name>
    <dbReference type="NCBI Taxonomy" id="425512"/>
    <lineage>
        <taxon>Bacteria</taxon>
        <taxon>Pseudomonadati</taxon>
        <taxon>Bacteroidota</taxon>
        <taxon>Sphingobacteriia</taxon>
        <taxon>Sphingobacteriales</taxon>
        <taxon>Sphingobacteriaceae</taxon>
        <taxon>Pedobacter</taxon>
    </lineage>
</organism>
<name>A0A521ATU6_9SPHI</name>
<dbReference type="OrthoDB" id="1092431at2"/>
<evidence type="ECO:0000313" key="2">
    <source>
        <dbReference type="EMBL" id="SMO38253.1"/>
    </source>
</evidence>
<dbReference type="InterPro" id="IPR014710">
    <property type="entry name" value="RmlC-like_jellyroll"/>
</dbReference>
<dbReference type="InterPro" id="IPR018490">
    <property type="entry name" value="cNMP-bd_dom_sf"/>
</dbReference>
<dbReference type="InterPro" id="IPR000595">
    <property type="entry name" value="cNMP-bd_dom"/>
</dbReference>
<sequence length="189" mass="22234">MAKEALADYINNIVQLSEEQLQLALSYFKESSHSKFEHLVNEGTVGQYMNFVTKGCLRIYFLREGGQETTRHFAFENQFATGLASFITENPSLENIQVMEDSELLRISRKDFYYLLNVIPAWEKFYRFYLENAYINNLEIFHREVTKDAELRYKELLARSPEVVRRLSNKVVASYLNMSPETLSRMKSR</sequence>
<protein>
    <submittedName>
        <fullName evidence="2">cAMP-binding domain of CRP or a regulatory subunit of cAMP-dependent protein kinases</fullName>
    </submittedName>
</protein>
<evidence type="ECO:0000313" key="3">
    <source>
        <dbReference type="Proteomes" id="UP000320300"/>
    </source>
</evidence>
<gene>
    <name evidence="2" type="ORF">SAMN06265348_101442</name>
</gene>
<reference evidence="2 3" key="1">
    <citation type="submission" date="2017-05" db="EMBL/GenBank/DDBJ databases">
        <authorList>
            <person name="Varghese N."/>
            <person name="Submissions S."/>
        </authorList>
    </citation>
    <scope>NUCLEOTIDE SEQUENCE [LARGE SCALE GENOMIC DNA]</scope>
    <source>
        <strain evidence="2 3">DSM 19036</strain>
    </source>
</reference>
<dbReference type="SUPFAM" id="SSF51206">
    <property type="entry name" value="cAMP-binding domain-like"/>
    <property type="match status" value="1"/>
</dbReference>
<dbReference type="Pfam" id="PF00027">
    <property type="entry name" value="cNMP_binding"/>
    <property type="match status" value="1"/>
</dbReference>
<dbReference type="AlphaFoldDB" id="A0A521ATU6"/>
<feature type="domain" description="Cyclic nucleotide-binding" evidence="1">
    <location>
        <begin position="12"/>
        <end position="116"/>
    </location>
</feature>
<dbReference type="PROSITE" id="PS50042">
    <property type="entry name" value="CNMP_BINDING_3"/>
    <property type="match status" value="1"/>
</dbReference>
<proteinExistence type="predicted"/>